<sequence length="70" mass="7209">MLECRLLTARVCARCDVTGASREGRAGAPADAAGGAAPGAGRYAATGEVWQQMRIQCLTHIPHVMADGSP</sequence>
<dbReference type="Proteomes" id="UP000838756">
    <property type="component" value="Unassembled WGS sequence"/>
</dbReference>
<comment type="caution">
    <text evidence="1">The sequence shown here is derived from an EMBL/GenBank/DDBJ whole genome shotgun (WGS) entry which is preliminary data.</text>
</comment>
<dbReference type="EMBL" id="CAKXAJ010024767">
    <property type="protein sequence ID" value="CAH2230021.1"/>
    <property type="molecule type" value="Genomic_DNA"/>
</dbReference>
<accession>A0A8S4R8E1</accession>
<protein>
    <submittedName>
        <fullName evidence="1">Jg20231 protein</fullName>
    </submittedName>
</protein>
<reference evidence="1" key="1">
    <citation type="submission" date="2022-03" db="EMBL/GenBank/DDBJ databases">
        <authorList>
            <person name="Lindestad O."/>
        </authorList>
    </citation>
    <scope>NUCLEOTIDE SEQUENCE</scope>
</reference>
<keyword evidence="2" id="KW-1185">Reference proteome</keyword>
<gene>
    <name evidence="1" type="primary">jg20231</name>
    <name evidence="1" type="ORF">PAEG_LOCUS9298</name>
</gene>
<evidence type="ECO:0000313" key="1">
    <source>
        <dbReference type="EMBL" id="CAH2230021.1"/>
    </source>
</evidence>
<proteinExistence type="predicted"/>
<evidence type="ECO:0000313" key="2">
    <source>
        <dbReference type="Proteomes" id="UP000838756"/>
    </source>
</evidence>
<name>A0A8S4R8E1_9NEOP</name>
<organism evidence="1 2">
    <name type="scientific">Pararge aegeria aegeria</name>
    <dbReference type="NCBI Taxonomy" id="348720"/>
    <lineage>
        <taxon>Eukaryota</taxon>
        <taxon>Metazoa</taxon>
        <taxon>Ecdysozoa</taxon>
        <taxon>Arthropoda</taxon>
        <taxon>Hexapoda</taxon>
        <taxon>Insecta</taxon>
        <taxon>Pterygota</taxon>
        <taxon>Neoptera</taxon>
        <taxon>Endopterygota</taxon>
        <taxon>Lepidoptera</taxon>
        <taxon>Glossata</taxon>
        <taxon>Ditrysia</taxon>
        <taxon>Papilionoidea</taxon>
        <taxon>Nymphalidae</taxon>
        <taxon>Satyrinae</taxon>
        <taxon>Satyrini</taxon>
        <taxon>Parargina</taxon>
        <taxon>Pararge</taxon>
    </lineage>
</organism>
<dbReference type="AlphaFoldDB" id="A0A8S4R8E1"/>